<evidence type="ECO:0000313" key="2">
    <source>
        <dbReference type="Proteomes" id="UP000822476"/>
    </source>
</evidence>
<dbReference type="Proteomes" id="UP000822476">
    <property type="component" value="Unassembled WGS sequence"/>
</dbReference>
<gene>
    <name evidence="1" type="ORF">EG68_09259</name>
</gene>
<protein>
    <submittedName>
        <fullName evidence="1">Uncharacterized protein</fullName>
    </submittedName>
</protein>
<name>A0A8S9YHL5_9TREM</name>
<proteinExistence type="predicted"/>
<accession>A0A8S9YHL5</accession>
<organism evidence="1 2">
    <name type="scientific">Paragonimus skrjabini miyazakii</name>
    <dbReference type="NCBI Taxonomy" id="59628"/>
    <lineage>
        <taxon>Eukaryota</taxon>
        <taxon>Metazoa</taxon>
        <taxon>Spiralia</taxon>
        <taxon>Lophotrochozoa</taxon>
        <taxon>Platyhelminthes</taxon>
        <taxon>Trematoda</taxon>
        <taxon>Digenea</taxon>
        <taxon>Plagiorchiida</taxon>
        <taxon>Troglotremata</taxon>
        <taxon>Troglotrematidae</taxon>
        <taxon>Paragonimus</taxon>
    </lineage>
</organism>
<keyword evidence="2" id="KW-1185">Reference proteome</keyword>
<sequence>MSWSITVSSKTEVAEAWFDRWRVYADGADVLEVELTSESYIWLQNPGEMFLRVYLRCGQLGGGYLSTKEGCAQPESIGYILQKCEVKHDVRCARHSRLAHKLAGYLRGRSLLVLEEFTVPLKSSYCKPDSLVIADGVVYVIDVTVVSGYRLKESWDLMIAKYSPPEISAAIMDVSGKRNVVVNEIAHLPFVVSCKGFMLPDSVAGLKRLRLGRLCPRALGVLARCGSLACYDKYMQDT</sequence>
<dbReference type="OrthoDB" id="6253936at2759"/>
<comment type="caution">
    <text evidence="1">The sequence shown here is derived from an EMBL/GenBank/DDBJ whole genome shotgun (WGS) entry which is preliminary data.</text>
</comment>
<reference evidence="1" key="1">
    <citation type="submission" date="2019-07" db="EMBL/GenBank/DDBJ databases">
        <title>Annotation for the trematode Paragonimus miyazaki's.</title>
        <authorList>
            <person name="Choi Y.-J."/>
        </authorList>
    </citation>
    <scope>NUCLEOTIDE SEQUENCE</scope>
    <source>
        <strain evidence="1">Japan</strain>
    </source>
</reference>
<dbReference type="EMBL" id="JTDE01005383">
    <property type="protein sequence ID" value="KAF7249908.1"/>
    <property type="molecule type" value="Genomic_DNA"/>
</dbReference>
<evidence type="ECO:0000313" key="1">
    <source>
        <dbReference type="EMBL" id="KAF7249908.1"/>
    </source>
</evidence>
<dbReference type="AlphaFoldDB" id="A0A8S9YHL5"/>